<dbReference type="PaxDb" id="5141-EFNCRP00000008794"/>
<feature type="region of interest" description="Disordered" evidence="1">
    <location>
        <begin position="173"/>
        <end position="203"/>
    </location>
</feature>
<gene>
    <name evidence="3" type="ORF">NCU10861</name>
</gene>
<feature type="signal peptide" evidence="2">
    <location>
        <begin position="1"/>
        <end position="19"/>
    </location>
</feature>
<name>A7UX95_NEUCR</name>
<proteinExistence type="predicted"/>
<dbReference type="KEGG" id="ncr:NCU10861"/>
<sequence>MKSFIAFCSAACFFCLALGQSTAGSGTTFWQAAVPSSTAPSTWTPSTPAPPGQALCGQGFTYCGYILRDHQNFKEEDVVKAYCAASRSNCANGKTKTDPIQALYVCLPANANPKEKEKAKDSAMSPNPHFDDAPTPVLSSGKSISGLSRFFSILSSRTHMNMNHAVHENMDQDSTTGKMMQARQAPASSSSSSSNTTNAGNDGGSCNTLATSGNRIELLCACSGNCLNPVSDHIGRCDQSC</sequence>
<keyword evidence="4" id="KW-1185">Reference proteome</keyword>
<dbReference type="OrthoDB" id="4867494at2759"/>
<evidence type="ECO:0000313" key="4">
    <source>
        <dbReference type="Proteomes" id="UP000001805"/>
    </source>
</evidence>
<dbReference type="RefSeq" id="XP_001728040.1">
    <property type="nucleotide sequence ID" value="XM_001727988.2"/>
</dbReference>
<evidence type="ECO:0000256" key="1">
    <source>
        <dbReference type="SAM" id="MobiDB-lite"/>
    </source>
</evidence>
<dbReference type="GeneID" id="5847104"/>
<organism evidence="3 4">
    <name type="scientific">Neurospora crassa (strain ATCC 24698 / 74-OR23-1A / CBS 708.71 / DSM 1257 / FGSC 987)</name>
    <dbReference type="NCBI Taxonomy" id="367110"/>
    <lineage>
        <taxon>Eukaryota</taxon>
        <taxon>Fungi</taxon>
        <taxon>Dikarya</taxon>
        <taxon>Ascomycota</taxon>
        <taxon>Pezizomycotina</taxon>
        <taxon>Sordariomycetes</taxon>
        <taxon>Sordariomycetidae</taxon>
        <taxon>Sordariales</taxon>
        <taxon>Sordariaceae</taxon>
        <taxon>Neurospora</taxon>
    </lineage>
</organism>
<dbReference type="OMA" id="CLPANAN"/>
<dbReference type="Proteomes" id="UP000001805">
    <property type="component" value="Chromosome 2, Linkage Group V"/>
</dbReference>
<accession>A7UX95</accession>
<dbReference type="InParanoid" id="A7UX95"/>
<evidence type="ECO:0000256" key="2">
    <source>
        <dbReference type="SAM" id="SignalP"/>
    </source>
</evidence>
<evidence type="ECO:0000313" key="3">
    <source>
        <dbReference type="EMBL" id="EDO64949.1"/>
    </source>
</evidence>
<feature type="chain" id="PRO_5002715910" evidence="2">
    <location>
        <begin position="20"/>
        <end position="241"/>
    </location>
</feature>
<keyword evidence="2" id="KW-0732">Signal</keyword>
<reference evidence="3 4" key="1">
    <citation type="journal article" date="2003" name="Nature">
        <title>The genome sequence of the filamentous fungus Neurospora crassa.</title>
        <authorList>
            <person name="Galagan J.E."/>
            <person name="Calvo S.E."/>
            <person name="Borkovich K.A."/>
            <person name="Selker E.U."/>
            <person name="Read N.D."/>
            <person name="Jaffe D."/>
            <person name="FitzHugh W."/>
            <person name="Ma L.J."/>
            <person name="Smirnov S."/>
            <person name="Purcell S."/>
            <person name="Rehman B."/>
            <person name="Elkins T."/>
            <person name="Engels R."/>
            <person name="Wang S."/>
            <person name="Nielsen C.B."/>
            <person name="Butler J."/>
            <person name="Endrizzi M."/>
            <person name="Qui D."/>
            <person name="Ianakiev P."/>
            <person name="Bell-Pedersen D."/>
            <person name="Nelson M.A."/>
            <person name="Werner-Washburne M."/>
            <person name="Selitrennikoff C.P."/>
            <person name="Kinsey J.A."/>
            <person name="Braun E.L."/>
            <person name="Zelter A."/>
            <person name="Schulte U."/>
            <person name="Kothe G.O."/>
            <person name="Jedd G."/>
            <person name="Mewes W."/>
            <person name="Staben C."/>
            <person name="Marcotte E."/>
            <person name="Greenberg D."/>
            <person name="Roy A."/>
            <person name="Foley K."/>
            <person name="Naylor J."/>
            <person name="Stange-Thomann N."/>
            <person name="Barrett R."/>
            <person name="Gnerre S."/>
            <person name="Kamal M."/>
            <person name="Kamvysselis M."/>
            <person name="Mauceli E."/>
            <person name="Bielke C."/>
            <person name="Rudd S."/>
            <person name="Frishman D."/>
            <person name="Krystofova S."/>
            <person name="Rasmussen C."/>
            <person name="Metzenberg R.L."/>
            <person name="Perkins D.D."/>
            <person name="Kroken S."/>
            <person name="Cogoni C."/>
            <person name="Macino G."/>
            <person name="Catcheside D."/>
            <person name="Li W."/>
            <person name="Pratt R.J."/>
            <person name="Osmani S.A."/>
            <person name="DeSouza C.P."/>
            <person name="Glass L."/>
            <person name="Orbach M.J."/>
            <person name="Berglund J.A."/>
            <person name="Voelker R."/>
            <person name="Yarden O."/>
            <person name="Plamann M."/>
            <person name="Seiler S."/>
            <person name="Dunlap J."/>
            <person name="Radford A."/>
            <person name="Aramayo R."/>
            <person name="Natvig D.O."/>
            <person name="Alex L.A."/>
            <person name="Mannhaupt G."/>
            <person name="Ebbole D.J."/>
            <person name="Freitag M."/>
            <person name="Paulsen I."/>
            <person name="Sachs M.S."/>
            <person name="Lander E.S."/>
            <person name="Nusbaum C."/>
            <person name="Birren B."/>
        </authorList>
    </citation>
    <scope>NUCLEOTIDE SEQUENCE [LARGE SCALE GENOMIC DNA]</scope>
    <source>
        <strain evidence="4">ATCC 24698 / 74-OR23-1A / CBS 708.71 / DSM 1257 / FGSC 987</strain>
    </source>
</reference>
<protein>
    <submittedName>
        <fullName evidence="3">Uncharacterized protein</fullName>
    </submittedName>
</protein>
<dbReference type="EMBL" id="CM002240">
    <property type="protein sequence ID" value="EDO64949.1"/>
    <property type="molecule type" value="Genomic_DNA"/>
</dbReference>
<dbReference type="VEuPathDB" id="FungiDB:NCU10861"/>
<dbReference type="HOGENOM" id="CLU_1175715_0_0_1"/>
<dbReference type="AlphaFoldDB" id="A7UX95"/>